<evidence type="ECO:0000313" key="2">
    <source>
        <dbReference type="EMBL" id="MCF2869628.1"/>
    </source>
</evidence>
<keyword evidence="3" id="KW-1185">Reference proteome</keyword>
<evidence type="ECO:0000313" key="3">
    <source>
        <dbReference type="Proteomes" id="UP001200557"/>
    </source>
</evidence>
<gene>
    <name evidence="2" type="ORF">L0664_00995</name>
</gene>
<sequence>MGNVTHLMRIILGVVAFAIGISLFIEVMNLPNFFNGFGTPNLHWVLALSSAFGASFPVVLTGLHTIFLRRLANPFWNRETHRTIIGSMGAGMGSDVYLSYLLDQNPHLGLLLMMLLCGMICLFVVRKSPGGIAVAPAPRDGVTPY</sequence>
<keyword evidence="1" id="KW-1133">Transmembrane helix</keyword>
<feature type="transmembrane region" description="Helical" evidence="1">
    <location>
        <begin position="42"/>
        <end position="63"/>
    </location>
</feature>
<feature type="transmembrane region" description="Helical" evidence="1">
    <location>
        <begin position="108"/>
        <end position="125"/>
    </location>
</feature>
<keyword evidence="1" id="KW-0472">Membrane</keyword>
<name>A0ABS9CUB6_9RHOB</name>
<feature type="transmembrane region" description="Helical" evidence="1">
    <location>
        <begin position="7"/>
        <end position="30"/>
    </location>
</feature>
<dbReference type="Proteomes" id="UP001200557">
    <property type="component" value="Unassembled WGS sequence"/>
</dbReference>
<proteinExistence type="predicted"/>
<reference evidence="2 3" key="1">
    <citation type="submission" date="2022-01" db="EMBL/GenBank/DDBJ databases">
        <title>Octadecabacter sp. nov., isolated from a marine alga.</title>
        <authorList>
            <person name="Jin M.S."/>
            <person name="Kim H.M."/>
            <person name="Han D.M."/>
            <person name="Jung J.J."/>
            <person name="Jeon C.O."/>
        </authorList>
    </citation>
    <scope>NUCLEOTIDE SEQUENCE [LARGE SCALE GENOMIC DNA]</scope>
    <source>
        <strain evidence="2 3">G9-8</strain>
    </source>
</reference>
<feature type="transmembrane region" description="Helical" evidence="1">
    <location>
        <begin position="84"/>
        <end position="102"/>
    </location>
</feature>
<accession>A0ABS9CUB6</accession>
<keyword evidence="1" id="KW-0812">Transmembrane</keyword>
<protein>
    <submittedName>
        <fullName evidence="2">Uncharacterized protein</fullName>
    </submittedName>
</protein>
<dbReference type="EMBL" id="JAKGAQ010000001">
    <property type="protein sequence ID" value="MCF2869628.1"/>
    <property type="molecule type" value="Genomic_DNA"/>
</dbReference>
<evidence type="ECO:0000256" key="1">
    <source>
        <dbReference type="SAM" id="Phobius"/>
    </source>
</evidence>
<comment type="caution">
    <text evidence="2">The sequence shown here is derived from an EMBL/GenBank/DDBJ whole genome shotgun (WGS) entry which is preliminary data.</text>
</comment>
<organism evidence="2 3">
    <name type="scientific">Octadecabacter dasysiphoniae</name>
    <dbReference type="NCBI Taxonomy" id="2909341"/>
    <lineage>
        <taxon>Bacteria</taxon>
        <taxon>Pseudomonadati</taxon>
        <taxon>Pseudomonadota</taxon>
        <taxon>Alphaproteobacteria</taxon>
        <taxon>Rhodobacterales</taxon>
        <taxon>Roseobacteraceae</taxon>
        <taxon>Octadecabacter</taxon>
    </lineage>
</organism>